<evidence type="ECO:0000256" key="1">
    <source>
        <dbReference type="ARBA" id="ARBA00004173"/>
    </source>
</evidence>
<evidence type="ECO:0000256" key="5">
    <source>
        <dbReference type="ARBA" id="ARBA00023274"/>
    </source>
</evidence>
<evidence type="ECO:0000256" key="4">
    <source>
        <dbReference type="ARBA" id="ARBA00023128"/>
    </source>
</evidence>
<dbReference type="OrthoDB" id="88at2759"/>
<evidence type="ECO:0000313" key="9">
    <source>
        <dbReference type="EMBL" id="ORZ33845.1"/>
    </source>
</evidence>
<organism evidence="8 10">
    <name type="scientific">Catenaria anguillulae PL171</name>
    <dbReference type="NCBI Taxonomy" id="765915"/>
    <lineage>
        <taxon>Eukaryota</taxon>
        <taxon>Fungi</taxon>
        <taxon>Fungi incertae sedis</taxon>
        <taxon>Blastocladiomycota</taxon>
        <taxon>Blastocladiomycetes</taxon>
        <taxon>Blastocladiales</taxon>
        <taxon>Catenariaceae</taxon>
        <taxon>Catenaria</taxon>
    </lineage>
</organism>
<dbReference type="STRING" id="765915.A0A1Y2H818"/>
<feature type="domain" description="Ribosomal protein/NADH dehydrogenase" evidence="7">
    <location>
        <begin position="28"/>
        <end position="101"/>
    </location>
</feature>
<dbReference type="GO" id="GO:0005762">
    <property type="term" value="C:mitochondrial large ribosomal subunit"/>
    <property type="evidence" value="ECO:0007669"/>
    <property type="project" value="TreeGrafter"/>
</dbReference>
<evidence type="ECO:0000256" key="3">
    <source>
        <dbReference type="ARBA" id="ARBA00022980"/>
    </source>
</evidence>
<dbReference type="PANTHER" id="PTHR21396:SF2">
    <property type="entry name" value="LARGE RIBOSOMAL SUBUNIT PROTEIN ML43"/>
    <property type="match status" value="1"/>
</dbReference>
<dbReference type="GO" id="GO:0032543">
    <property type="term" value="P:mitochondrial translation"/>
    <property type="evidence" value="ECO:0007669"/>
    <property type="project" value="InterPro"/>
</dbReference>
<comment type="caution">
    <text evidence="8">The sequence shown here is derived from an EMBL/GenBank/DDBJ whole genome shotgun (WGS) entry which is preliminary data.</text>
</comment>
<dbReference type="SUPFAM" id="SSF52833">
    <property type="entry name" value="Thioredoxin-like"/>
    <property type="match status" value="1"/>
</dbReference>
<dbReference type="InterPro" id="IPR039927">
    <property type="entry name" value="Ribosomal_mL43"/>
</dbReference>
<dbReference type="SMART" id="SM00916">
    <property type="entry name" value="L51_S25_CI-B8"/>
    <property type="match status" value="1"/>
</dbReference>
<evidence type="ECO:0000313" key="8">
    <source>
        <dbReference type="EMBL" id="ORZ30645.1"/>
    </source>
</evidence>
<evidence type="ECO:0000313" key="10">
    <source>
        <dbReference type="Proteomes" id="UP000193411"/>
    </source>
</evidence>
<dbReference type="EMBL" id="MCFL01000033">
    <property type="protein sequence ID" value="ORZ33845.1"/>
    <property type="molecule type" value="Genomic_DNA"/>
</dbReference>
<dbReference type="InterPro" id="IPR007741">
    <property type="entry name" value="Ribosomal_mL43/mS25/NADH_DH"/>
</dbReference>
<evidence type="ECO:0000256" key="2">
    <source>
        <dbReference type="ARBA" id="ARBA00006073"/>
    </source>
</evidence>
<keyword evidence="10" id="KW-1185">Reference proteome</keyword>
<evidence type="ECO:0000259" key="7">
    <source>
        <dbReference type="SMART" id="SM00916"/>
    </source>
</evidence>
<protein>
    <recommendedName>
        <fullName evidence="6">Large ribosomal subunit protein mL43</fullName>
    </recommendedName>
</protein>
<dbReference type="AlphaFoldDB" id="A0A1Y2H818"/>
<dbReference type="Proteomes" id="UP000193411">
    <property type="component" value="Unassembled WGS sequence"/>
</dbReference>
<name>A0A1Y2H818_9FUNG</name>
<dbReference type="EMBL" id="MCFL01000077">
    <property type="protein sequence ID" value="ORZ30645.1"/>
    <property type="molecule type" value="Genomic_DNA"/>
</dbReference>
<dbReference type="Gene3D" id="3.40.30.10">
    <property type="entry name" value="Glutaredoxin"/>
    <property type="match status" value="1"/>
</dbReference>
<evidence type="ECO:0000256" key="6">
    <source>
        <dbReference type="ARBA" id="ARBA00035188"/>
    </source>
</evidence>
<proteinExistence type="inferred from homology"/>
<keyword evidence="3" id="KW-0689">Ribosomal protein</keyword>
<keyword evidence="4" id="KW-0496">Mitochondrion</keyword>
<keyword evidence="5" id="KW-0687">Ribonucleoprotein</keyword>
<reference evidence="8 10" key="1">
    <citation type="submission" date="2016-07" db="EMBL/GenBank/DDBJ databases">
        <title>Pervasive Adenine N6-methylation of Active Genes in Fungi.</title>
        <authorList>
            <consortium name="DOE Joint Genome Institute"/>
            <person name="Mondo S.J."/>
            <person name="Dannebaum R.O."/>
            <person name="Kuo R.C."/>
            <person name="Labutti K."/>
            <person name="Haridas S."/>
            <person name="Kuo A."/>
            <person name="Salamov A."/>
            <person name="Ahrendt S.R."/>
            <person name="Lipzen A."/>
            <person name="Sullivan W."/>
            <person name="Andreopoulos W.B."/>
            <person name="Clum A."/>
            <person name="Lindquist E."/>
            <person name="Daum C."/>
            <person name="Ramamoorthy G.K."/>
            <person name="Gryganskyi A."/>
            <person name="Culley D."/>
            <person name="Magnuson J.K."/>
            <person name="James T.Y."/>
            <person name="O'Malley M.A."/>
            <person name="Stajich J.E."/>
            <person name="Spatafora J.W."/>
            <person name="Visel A."/>
            <person name="Grigoriev I.V."/>
        </authorList>
    </citation>
    <scope>NUCLEOTIDE SEQUENCE [LARGE SCALE GENOMIC DNA]</scope>
    <source>
        <strain evidence="8 10">PL171</strain>
    </source>
</reference>
<dbReference type="Pfam" id="PF05047">
    <property type="entry name" value="L51_S25_CI-B8"/>
    <property type="match status" value="1"/>
</dbReference>
<accession>A0A1Y2H818</accession>
<gene>
    <name evidence="8" type="ORF">BCR44DRAFT_1488372</name>
    <name evidence="9" type="ORF">BCR44DRAFT_52543</name>
</gene>
<comment type="subcellular location">
    <subcellularLocation>
        <location evidence="1">Mitochondrion</location>
    </subcellularLocation>
</comment>
<sequence>MVLPLPQFKNGVGLFVPQCKRIVFNYCERSGSSAGLIQFFKTDLHKFALQHPHIEFVVTPRPAKHPLAKGLFISGREKVLCVKNMSPAEIKQHIRLLTEAADAGAKAPVKGGVISTTPAVRGIWTPFKQI</sequence>
<dbReference type="GO" id="GO:0003735">
    <property type="term" value="F:structural constituent of ribosome"/>
    <property type="evidence" value="ECO:0007669"/>
    <property type="project" value="InterPro"/>
</dbReference>
<dbReference type="InterPro" id="IPR036249">
    <property type="entry name" value="Thioredoxin-like_sf"/>
</dbReference>
<comment type="similarity">
    <text evidence="2">Belongs to the mitochondrion-specific ribosomal protein mL43 family.</text>
</comment>
<dbReference type="PANTHER" id="PTHR21396">
    <property type="entry name" value="39S RIBOSOMAL PROTEIN L43"/>
    <property type="match status" value="1"/>
</dbReference>